<proteinExistence type="predicted"/>
<comment type="caution">
    <text evidence="2">The sequence shown here is derived from an EMBL/GenBank/DDBJ whole genome shotgun (WGS) entry which is preliminary data.</text>
</comment>
<organism evidence="2 3">
    <name type="scientific">Namhaeicola litoreus</name>
    <dbReference type="NCBI Taxonomy" id="1052145"/>
    <lineage>
        <taxon>Bacteria</taxon>
        <taxon>Pseudomonadati</taxon>
        <taxon>Bacteroidota</taxon>
        <taxon>Flavobacteriia</taxon>
        <taxon>Flavobacteriales</taxon>
        <taxon>Flavobacteriaceae</taxon>
        <taxon>Namhaeicola</taxon>
    </lineage>
</organism>
<evidence type="ECO:0008006" key="4">
    <source>
        <dbReference type="Google" id="ProtNLM"/>
    </source>
</evidence>
<name>A0ABW3XXH7_9FLAO</name>
<evidence type="ECO:0000313" key="2">
    <source>
        <dbReference type="EMBL" id="MFD1314241.1"/>
    </source>
</evidence>
<dbReference type="Proteomes" id="UP001597201">
    <property type="component" value="Unassembled WGS sequence"/>
</dbReference>
<keyword evidence="1" id="KW-0812">Transmembrane</keyword>
<feature type="transmembrane region" description="Helical" evidence="1">
    <location>
        <begin position="7"/>
        <end position="27"/>
    </location>
</feature>
<dbReference type="EMBL" id="JBHTMY010000001">
    <property type="protein sequence ID" value="MFD1314241.1"/>
    <property type="molecule type" value="Genomic_DNA"/>
</dbReference>
<evidence type="ECO:0000313" key="3">
    <source>
        <dbReference type="Proteomes" id="UP001597201"/>
    </source>
</evidence>
<sequence>MKNRKIQILFLTVLFVILIIVLVYLALRYPEIIKLELFIGLIAIFTTLYFSLNKSWLDHDKIFIDLFHQMNTKFDELNEDLNSIREFGKPMNDRNPDAVIQDYLNLCSEEYLWYMKGRIDESVWVAWKAGMNYYLESDIIKSYFISQKPYDVSYYGFINAILKEKKSNKKYKNKA</sequence>
<feature type="transmembrane region" description="Helical" evidence="1">
    <location>
        <begin position="33"/>
        <end position="52"/>
    </location>
</feature>
<keyword evidence="3" id="KW-1185">Reference proteome</keyword>
<reference evidence="3" key="1">
    <citation type="journal article" date="2019" name="Int. J. Syst. Evol. Microbiol.">
        <title>The Global Catalogue of Microorganisms (GCM) 10K type strain sequencing project: providing services to taxonomists for standard genome sequencing and annotation.</title>
        <authorList>
            <consortium name="The Broad Institute Genomics Platform"/>
            <consortium name="The Broad Institute Genome Sequencing Center for Infectious Disease"/>
            <person name="Wu L."/>
            <person name="Ma J."/>
        </authorList>
    </citation>
    <scope>NUCLEOTIDE SEQUENCE [LARGE SCALE GENOMIC DNA]</scope>
    <source>
        <strain evidence="3">CCUG 61485</strain>
    </source>
</reference>
<dbReference type="RefSeq" id="WP_377175659.1">
    <property type="nucleotide sequence ID" value="NZ_JBHTMY010000001.1"/>
</dbReference>
<gene>
    <name evidence="2" type="ORF">ACFQ39_01310</name>
</gene>
<keyword evidence="1" id="KW-0472">Membrane</keyword>
<evidence type="ECO:0000256" key="1">
    <source>
        <dbReference type="SAM" id="Phobius"/>
    </source>
</evidence>
<keyword evidence="1" id="KW-1133">Transmembrane helix</keyword>
<protein>
    <recommendedName>
        <fullName evidence="4">DUF4760 domain-containing protein</fullName>
    </recommendedName>
</protein>
<accession>A0ABW3XXH7</accession>